<dbReference type="InterPro" id="IPR053197">
    <property type="entry name" value="F-box_SCFL_complex_component"/>
</dbReference>
<dbReference type="PANTHER" id="PTHR34223">
    <property type="entry name" value="OS11G0201299 PROTEIN"/>
    <property type="match status" value="1"/>
</dbReference>
<dbReference type="OrthoDB" id="683255at2759"/>
<dbReference type="SUPFAM" id="SSF52047">
    <property type="entry name" value="RNI-like"/>
    <property type="match status" value="1"/>
</dbReference>
<reference evidence="1" key="1">
    <citation type="submission" date="2020-01" db="EMBL/GenBank/DDBJ databases">
        <title>Genome sequence of Kobresia littledalei, the first chromosome-level genome in the family Cyperaceae.</title>
        <authorList>
            <person name="Qu G."/>
        </authorList>
    </citation>
    <scope>NUCLEOTIDE SEQUENCE</scope>
    <source>
        <strain evidence="1">C.B.Clarke</strain>
        <tissue evidence="1">Leaf</tissue>
    </source>
</reference>
<keyword evidence="2" id="KW-1185">Reference proteome</keyword>
<dbReference type="AlphaFoldDB" id="A0A833RH15"/>
<protein>
    <submittedName>
        <fullName evidence="1">Uncharacterized protein</fullName>
    </submittedName>
</protein>
<dbReference type="EMBL" id="SWLB01000002">
    <property type="protein sequence ID" value="KAF3341109.1"/>
    <property type="molecule type" value="Genomic_DNA"/>
</dbReference>
<dbReference type="Proteomes" id="UP000623129">
    <property type="component" value="Unassembled WGS sequence"/>
</dbReference>
<gene>
    <name evidence="1" type="ORF">FCM35_KLT09953</name>
</gene>
<accession>A0A833RH15</accession>
<organism evidence="1 2">
    <name type="scientific">Carex littledalei</name>
    <dbReference type="NCBI Taxonomy" id="544730"/>
    <lineage>
        <taxon>Eukaryota</taxon>
        <taxon>Viridiplantae</taxon>
        <taxon>Streptophyta</taxon>
        <taxon>Embryophyta</taxon>
        <taxon>Tracheophyta</taxon>
        <taxon>Spermatophyta</taxon>
        <taxon>Magnoliopsida</taxon>
        <taxon>Liliopsida</taxon>
        <taxon>Poales</taxon>
        <taxon>Cyperaceae</taxon>
        <taxon>Cyperoideae</taxon>
        <taxon>Cariceae</taxon>
        <taxon>Carex</taxon>
        <taxon>Carex subgen. Euthyceras</taxon>
    </lineage>
</organism>
<proteinExistence type="predicted"/>
<comment type="caution">
    <text evidence="1">The sequence shown here is derived from an EMBL/GenBank/DDBJ whole genome shotgun (WGS) entry which is preliminary data.</text>
</comment>
<evidence type="ECO:0000313" key="1">
    <source>
        <dbReference type="EMBL" id="KAF3341109.1"/>
    </source>
</evidence>
<evidence type="ECO:0000313" key="2">
    <source>
        <dbReference type="Proteomes" id="UP000623129"/>
    </source>
</evidence>
<name>A0A833RH15_9POAL</name>
<sequence>MLRNLVLENCGILNKWENKFYICTPNLEHLRFNKKYTVSSPLDVLNERFYRQLNLDTRSLKLDVPNLKSLILGGYWVARNPAAVTFFLQHSPMLEKLTLICNEVPGYWKDAEPVNLSSDLCFQCKNLKVDIIGGKYDENIPHLIEVFKRNGLVDLNPTEGDLGDLGDLSFGNDCLKMLYDVWHWIHFQMIYT</sequence>